<reference evidence="2 3" key="1">
    <citation type="submission" date="2020-06" db="EMBL/GenBank/DDBJ databases">
        <authorList>
            <person name="Li R."/>
            <person name="Bekaert M."/>
        </authorList>
    </citation>
    <scope>NUCLEOTIDE SEQUENCE [LARGE SCALE GENOMIC DNA]</scope>
    <source>
        <strain evidence="3">wild</strain>
    </source>
</reference>
<accession>A0A6J8AEV3</accession>
<evidence type="ECO:0000256" key="1">
    <source>
        <dbReference type="SAM" id="MobiDB-lite"/>
    </source>
</evidence>
<dbReference type="EMBL" id="CACVKT020001229">
    <property type="protein sequence ID" value="CAC5366326.1"/>
    <property type="molecule type" value="Genomic_DNA"/>
</dbReference>
<gene>
    <name evidence="2" type="ORF">MCOR_6671</name>
</gene>
<dbReference type="Proteomes" id="UP000507470">
    <property type="component" value="Unassembled WGS sequence"/>
</dbReference>
<keyword evidence="3" id="KW-1185">Reference proteome</keyword>
<evidence type="ECO:0000313" key="2">
    <source>
        <dbReference type="EMBL" id="CAC5366326.1"/>
    </source>
</evidence>
<dbReference type="AlphaFoldDB" id="A0A6J8AEV3"/>
<protein>
    <submittedName>
        <fullName evidence="2">Uncharacterized protein</fullName>
    </submittedName>
</protein>
<organism evidence="2 3">
    <name type="scientific">Mytilus coruscus</name>
    <name type="common">Sea mussel</name>
    <dbReference type="NCBI Taxonomy" id="42192"/>
    <lineage>
        <taxon>Eukaryota</taxon>
        <taxon>Metazoa</taxon>
        <taxon>Spiralia</taxon>
        <taxon>Lophotrochozoa</taxon>
        <taxon>Mollusca</taxon>
        <taxon>Bivalvia</taxon>
        <taxon>Autobranchia</taxon>
        <taxon>Pteriomorphia</taxon>
        <taxon>Mytilida</taxon>
        <taxon>Mytiloidea</taxon>
        <taxon>Mytilidae</taxon>
        <taxon>Mytilinae</taxon>
        <taxon>Mytilus</taxon>
    </lineage>
</organism>
<sequence length="603" mass="68084">MKNTKIIPGYKTDHSAIVFTFSASLDKRGKGYWKFNSQLLRDTAYVEKVKMCIKDTLSSEFYLSDSIDVPFQVQFTCNDQFFLEVLKMKIRSLSITHSIFKSKEEKKTTLKLEEDIQNLDVIMNTAPTEAVQTTLNDKKVELEFMREQKIEGLLLRSRTNWHENGEKCSQYFCKVEKRNFIKKTMVEMIGDQVSLSIVPDPCLDIQPSTQVTDMCQAGLAVEQISESNDGNLKFDHVTLRARKQEDNCICLVFIENQSLNSFQIYIQPYEKLQSSAPKEPKCGMELYLEVYDIETLQQNQITDPIKCTSGQNDLHVNGQNGTLKIVCDVPGRIPSMNFTTTQSPDHLTGHPLSSSSSSTRKADHQDVLEGDYHTVDNDQPPINKKVSEHDINYSTVDDNVARTSLNTVPTHGVVKHSHKGPGYDNLEVKENTTREPNISHEGNGLNDGIPNPCPVGMNSPVADMCMSSFAIEKDGNGPEFLDSVVLRAMVDRGGCTCDILIENHIVKTKIFIEKYENISAAAPKNTVCGLAIDIEMLNDESVFYQIECTNDVDRRPFSIVKNGVLRFTSRIIQGNFTRGYCINIIRGGYTIVLYYSCKYVRCH</sequence>
<proteinExistence type="predicted"/>
<evidence type="ECO:0000313" key="3">
    <source>
        <dbReference type="Proteomes" id="UP000507470"/>
    </source>
</evidence>
<feature type="region of interest" description="Disordered" evidence="1">
    <location>
        <begin position="337"/>
        <end position="364"/>
    </location>
</feature>
<name>A0A6J8AEV3_MYTCO</name>
<dbReference type="OrthoDB" id="6073759at2759"/>